<evidence type="ECO:0000313" key="2">
    <source>
        <dbReference type="Proteomes" id="UP000265864"/>
    </source>
</evidence>
<accession>A0A8D4SQ98</accession>
<proteinExistence type="predicted"/>
<dbReference type="EMBL" id="CP032482">
    <property type="protein sequence ID" value="AYD42334.1"/>
    <property type="molecule type" value="Genomic_DNA"/>
</dbReference>
<dbReference type="Proteomes" id="UP000265864">
    <property type="component" value="Chromosome"/>
</dbReference>
<sequence>MKFLGKVLLTLLLLLVLSIVLCYVLLQTSWTAGWLSRWVSDNSEYRLSLGKIDHSWSQPGQISFTDVTLGRAKQPPFLIAQQAVFGLGWQQLTEPRHFLSLNLQNGSLTLNNSTSPLPLQADTLRLTNMALNTTIEPQNAAGQWKVVGQQINGGLIPWQPLSGNSLGENAQFQFSAGSLTINGITAEKLYLQGSIQKNTLTLNNFGADIAQGELTGNASQSADGSWLVDRLRLSNIRLQTSVALEDVWNTFLQFPPITLKRFDLIDARVEGKNWAFNDLDLTLKNITFKQGDWQSDDGELSLNAGDIIKGNIHLIDPIATLALSPAGVAINQLSTRWQDGLLRTKGNWERDTHRLQLDELTLVALVYTLPTDWKQQWQQTLPNWLSEVYINKLSANRNLLIDISPDFPFQMTSLDAAGTNLQLAKNHQWGVWSGSLMLNAGNATFNKNDVRRPSLALSANEQQITVSDLSAFTTEGLLEASATIDQTPARTFSLALTSRSVDLNILQNWGWPILSRQGLPLQGLGNLKLQIKGNLAADKPLKPTLNGSLQATDSHGQQVNQTMQHGEVHGIAGQ</sequence>
<dbReference type="GeneID" id="82549234"/>
<evidence type="ECO:0000313" key="1">
    <source>
        <dbReference type="EMBL" id="AYD42334.1"/>
    </source>
</evidence>
<organism evidence="1 2">
    <name type="scientific">Yersinia rochesterensis</name>
    <dbReference type="NCBI Taxonomy" id="1604335"/>
    <lineage>
        <taxon>Bacteria</taxon>
        <taxon>Pseudomonadati</taxon>
        <taxon>Pseudomonadota</taxon>
        <taxon>Gammaproteobacteria</taxon>
        <taxon>Enterobacterales</taxon>
        <taxon>Yersiniaceae</taxon>
        <taxon>Yersinia</taxon>
    </lineage>
</organism>
<dbReference type="RefSeq" id="WP_120010978.1">
    <property type="nucleotide sequence ID" value="NZ_CP032482.1"/>
</dbReference>
<gene>
    <name evidence="1" type="ORF">DXZ79_00240</name>
</gene>
<protein>
    <submittedName>
        <fullName evidence="1">AsmA family protein</fullName>
    </submittedName>
</protein>
<dbReference type="InterPro" id="IPR052894">
    <property type="entry name" value="AsmA-related"/>
</dbReference>
<name>A0A8D4SQ98_9GAMM</name>
<dbReference type="GO" id="GO:0005886">
    <property type="term" value="C:plasma membrane"/>
    <property type="evidence" value="ECO:0007669"/>
    <property type="project" value="TreeGrafter"/>
</dbReference>
<dbReference type="PANTHER" id="PTHR30441:SF8">
    <property type="entry name" value="DUF748 DOMAIN-CONTAINING PROTEIN"/>
    <property type="match status" value="1"/>
</dbReference>
<dbReference type="GO" id="GO:0090313">
    <property type="term" value="P:regulation of protein targeting to membrane"/>
    <property type="evidence" value="ECO:0007669"/>
    <property type="project" value="TreeGrafter"/>
</dbReference>
<dbReference type="PANTHER" id="PTHR30441">
    <property type="entry name" value="DUF748 DOMAIN-CONTAINING PROTEIN"/>
    <property type="match status" value="1"/>
</dbReference>
<dbReference type="AlphaFoldDB" id="A0A8D4SQ98"/>
<reference evidence="1 2" key="1">
    <citation type="submission" date="2018-09" db="EMBL/GenBank/DDBJ databases">
        <title>Yersinia kristensenii subsp. rochesterensis subsp. nov., Isolated from Human Feces.</title>
        <authorList>
            <person name="Cunningham S.A."/>
            <person name="Jeraldo P."/>
            <person name="Patel R."/>
        </authorList>
    </citation>
    <scope>NUCLEOTIDE SEQUENCE [LARGE SCALE GENOMIC DNA]</scope>
    <source>
        <strain evidence="1 2">ATCC BAA-2637</strain>
    </source>
</reference>